<evidence type="ECO:0000256" key="3">
    <source>
        <dbReference type="ARBA" id="ARBA00023242"/>
    </source>
</evidence>
<keyword evidence="3" id="KW-0539">Nucleus</keyword>
<evidence type="ECO:0000313" key="5">
    <source>
        <dbReference type="EMBL" id="KAL0321519.1"/>
    </source>
</evidence>
<protein>
    <submittedName>
        <fullName evidence="5">PH, RCC1 and FYVE domains-containing protein 1</fullName>
    </submittedName>
</protein>
<dbReference type="InterPro" id="IPR044532">
    <property type="entry name" value="BRX-like"/>
</dbReference>
<dbReference type="GO" id="GO:0005634">
    <property type="term" value="C:nucleus"/>
    <property type="evidence" value="ECO:0007669"/>
    <property type="project" value="UniProtKB-SubCell"/>
</dbReference>
<gene>
    <name evidence="5" type="ORF">Scaly_2448300</name>
</gene>
<comment type="subcellular location">
    <subcellularLocation>
        <location evidence="1">Nucleus</location>
    </subcellularLocation>
</comment>
<accession>A0AAW2LSN1</accession>
<dbReference type="InterPro" id="IPR013591">
    <property type="entry name" value="Brevis_radix_dom"/>
</dbReference>
<dbReference type="PANTHER" id="PTHR46058">
    <property type="entry name" value="PROTEIN BREVIS RADIX-LIKE 1"/>
    <property type="match status" value="1"/>
</dbReference>
<feature type="domain" description="BRX" evidence="4">
    <location>
        <begin position="139"/>
        <end position="194"/>
    </location>
</feature>
<comment type="similarity">
    <text evidence="2">Belongs to the BRX family.</text>
</comment>
<reference evidence="5" key="1">
    <citation type="submission" date="2020-06" db="EMBL/GenBank/DDBJ databases">
        <authorList>
            <person name="Li T."/>
            <person name="Hu X."/>
            <person name="Zhang T."/>
            <person name="Song X."/>
            <person name="Zhang H."/>
            <person name="Dai N."/>
            <person name="Sheng W."/>
            <person name="Hou X."/>
            <person name="Wei L."/>
        </authorList>
    </citation>
    <scope>NUCLEOTIDE SEQUENCE</scope>
    <source>
        <strain evidence="5">KEN8</strain>
        <tissue evidence="5">Leaf</tissue>
    </source>
</reference>
<sequence length="246" mass="28765">MSQVYDNWERLVAAVVKREQIWQLCHDHSRSPSICSQSSDFSSVLYDDDLMTSPLYQDRREGAGLGRVIGPSVSGQASSAPKEQFPRRRCENYPPNNPDELLLPLGRTQEPMLETNFDEILESPNLDGPLPSVARPDEYEWIQRYEPGVYVTLVYLKDGRTDVERVRFSRRIFEAQEAEAWWIKNREQVYYRYNARAGLTRIQLLRAPDSRRQQLLRMRLSDGEWHLYWAFHSRTSKLLPTGGRQD</sequence>
<organism evidence="5">
    <name type="scientific">Sesamum calycinum</name>
    <dbReference type="NCBI Taxonomy" id="2727403"/>
    <lineage>
        <taxon>Eukaryota</taxon>
        <taxon>Viridiplantae</taxon>
        <taxon>Streptophyta</taxon>
        <taxon>Embryophyta</taxon>
        <taxon>Tracheophyta</taxon>
        <taxon>Spermatophyta</taxon>
        <taxon>Magnoliopsida</taxon>
        <taxon>eudicotyledons</taxon>
        <taxon>Gunneridae</taxon>
        <taxon>Pentapetalae</taxon>
        <taxon>asterids</taxon>
        <taxon>lamiids</taxon>
        <taxon>Lamiales</taxon>
        <taxon>Pedaliaceae</taxon>
        <taxon>Sesamum</taxon>
    </lineage>
</organism>
<comment type="caution">
    <text evidence="5">The sequence shown here is derived from an EMBL/GenBank/DDBJ whole genome shotgun (WGS) entry which is preliminary data.</text>
</comment>
<reference evidence="5" key="2">
    <citation type="journal article" date="2024" name="Plant">
        <title>Genomic evolution and insights into agronomic trait innovations of Sesamum species.</title>
        <authorList>
            <person name="Miao H."/>
            <person name="Wang L."/>
            <person name="Qu L."/>
            <person name="Liu H."/>
            <person name="Sun Y."/>
            <person name="Le M."/>
            <person name="Wang Q."/>
            <person name="Wei S."/>
            <person name="Zheng Y."/>
            <person name="Lin W."/>
            <person name="Duan Y."/>
            <person name="Cao H."/>
            <person name="Xiong S."/>
            <person name="Wang X."/>
            <person name="Wei L."/>
            <person name="Li C."/>
            <person name="Ma Q."/>
            <person name="Ju M."/>
            <person name="Zhao R."/>
            <person name="Li G."/>
            <person name="Mu C."/>
            <person name="Tian Q."/>
            <person name="Mei H."/>
            <person name="Zhang T."/>
            <person name="Gao T."/>
            <person name="Zhang H."/>
        </authorList>
    </citation>
    <scope>NUCLEOTIDE SEQUENCE</scope>
    <source>
        <strain evidence="5">KEN8</strain>
    </source>
</reference>
<dbReference type="AlphaFoldDB" id="A0AAW2LSN1"/>
<proteinExistence type="inferred from homology"/>
<evidence type="ECO:0000256" key="1">
    <source>
        <dbReference type="ARBA" id="ARBA00004123"/>
    </source>
</evidence>
<dbReference type="Pfam" id="PF08381">
    <property type="entry name" value="BRX"/>
    <property type="match status" value="1"/>
</dbReference>
<evidence type="ECO:0000256" key="2">
    <source>
        <dbReference type="ARBA" id="ARBA00009057"/>
    </source>
</evidence>
<evidence type="ECO:0000259" key="4">
    <source>
        <dbReference type="PROSITE" id="PS51514"/>
    </source>
</evidence>
<dbReference type="PROSITE" id="PS51514">
    <property type="entry name" value="BRX"/>
    <property type="match status" value="1"/>
</dbReference>
<name>A0AAW2LSN1_9LAMI</name>
<dbReference type="PANTHER" id="PTHR46058:SF2">
    <property type="entry name" value="PROTEIN BREVIS RADIX-LIKE 3"/>
    <property type="match status" value="1"/>
</dbReference>
<dbReference type="EMBL" id="JACGWM010000016">
    <property type="protein sequence ID" value="KAL0321519.1"/>
    <property type="molecule type" value="Genomic_DNA"/>
</dbReference>